<keyword evidence="2" id="KW-1133">Transmembrane helix</keyword>
<feature type="transmembrane region" description="Helical" evidence="2">
    <location>
        <begin position="196"/>
        <end position="217"/>
    </location>
</feature>
<feature type="transmembrane region" description="Helical" evidence="2">
    <location>
        <begin position="27"/>
        <end position="47"/>
    </location>
</feature>
<feature type="transmembrane region" description="Helical" evidence="2">
    <location>
        <begin position="67"/>
        <end position="94"/>
    </location>
</feature>
<evidence type="ECO:0000256" key="2">
    <source>
        <dbReference type="SAM" id="Phobius"/>
    </source>
</evidence>
<accession>A0A5C3QZH9</accession>
<feature type="compositionally biased region" description="Pro residues" evidence="1">
    <location>
        <begin position="279"/>
        <end position="295"/>
    </location>
</feature>
<organism evidence="3 4">
    <name type="scientific">Pterulicium gracile</name>
    <dbReference type="NCBI Taxonomy" id="1884261"/>
    <lineage>
        <taxon>Eukaryota</taxon>
        <taxon>Fungi</taxon>
        <taxon>Dikarya</taxon>
        <taxon>Basidiomycota</taxon>
        <taxon>Agaricomycotina</taxon>
        <taxon>Agaricomycetes</taxon>
        <taxon>Agaricomycetidae</taxon>
        <taxon>Agaricales</taxon>
        <taxon>Pleurotineae</taxon>
        <taxon>Pterulaceae</taxon>
        <taxon>Pterulicium</taxon>
    </lineage>
</organism>
<keyword evidence="2" id="KW-0472">Membrane</keyword>
<dbReference type="EMBL" id="ML178814">
    <property type="protein sequence ID" value="TFL07436.1"/>
    <property type="molecule type" value="Genomic_DNA"/>
</dbReference>
<dbReference type="Proteomes" id="UP000305067">
    <property type="component" value="Unassembled WGS sequence"/>
</dbReference>
<evidence type="ECO:0000313" key="4">
    <source>
        <dbReference type="Proteomes" id="UP000305067"/>
    </source>
</evidence>
<reference evidence="3 4" key="1">
    <citation type="journal article" date="2019" name="Nat. Ecol. Evol.">
        <title>Megaphylogeny resolves global patterns of mushroom evolution.</title>
        <authorList>
            <person name="Varga T."/>
            <person name="Krizsan K."/>
            <person name="Foldi C."/>
            <person name="Dima B."/>
            <person name="Sanchez-Garcia M."/>
            <person name="Sanchez-Ramirez S."/>
            <person name="Szollosi G.J."/>
            <person name="Szarkandi J.G."/>
            <person name="Papp V."/>
            <person name="Albert L."/>
            <person name="Andreopoulos W."/>
            <person name="Angelini C."/>
            <person name="Antonin V."/>
            <person name="Barry K.W."/>
            <person name="Bougher N.L."/>
            <person name="Buchanan P."/>
            <person name="Buyck B."/>
            <person name="Bense V."/>
            <person name="Catcheside P."/>
            <person name="Chovatia M."/>
            <person name="Cooper J."/>
            <person name="Damon W."/>
            <person name="Desjardin D."/>
            <person name="Finy P."/>
            <person name="Geml J."/>
            <person name="Haridas S."/>
            <person name="Hughes K."/>
            <person name="Justo A."/>
            <person name="Karasinski D."/>
            <person name="Kautmanova I."/>
            <person name="Kiss B."/>
            <person name="Kocsube S."/>
            <person name="Kotiranta H."/>
            <person name="LaButti K.M."/>
            <person name="Lechner B.E."/>
            <person name="Liimatainen K."/>
            <person name="Lipzen A."/>
            <person name="Lukacs Z."/>
            <person name="Mihaltcheva S."/>
            <person name="Morgado L.N."/>
            <person name="Niskanen T."/>
            <person name="Noordeloos M.E."/>
            <person name="Ohm R.A."/>
            <person name="Ortiz-Santana B."/>
            <person name="Ovrebo C."/>
            <person name="Racz N."/>
            <person name="Riley R."/>
            <person name="Savchenko A."/>
            <person name="Shiryaev A."/>
            <person name="Soop K."/>
            <person name="Spirin V."/>
            <person name="Szebenyi C."/>
            <person name="Tomsovsky M."/>
            <person name="Tulloss R.E."/>
            <person name="Uehling J."/>
            <person name="Grigoriev I.V."/>
            <person name="Vagvolgyi C."/>
            <person name="Papp T."/>
            <person name="Martin F.M."/>
            <person name="Miettinen O."/>
            <person name="Hibbett D.S."/>
            <person name="Nagy L.G."/>
        </authorList>
    </citation>
    <scope>NUCLEOTIDE SEQUENCE [LARGE SCALE GENOMIC DNA]</scope>
    <source>
        <strain evidence="3 4">CBS 309.79</strain>
    </source>
</reference>
<dbReference type="OrthoDB" id="3352285at2759"/>
<gene>
    <name evidence="3" type="ORF">BDV98DRAFT_23680</name>
</gene>
<feature type="compositionally biased region" description="Basic and acidic residues" evidence="1">
    <location>
        <begin position="323"/>
        <end position="333"/>
    </location>
</feature>
<name>A0A5C3QZH9_9AGAR</name>
<protein>
    <submittedName>
        <fullName evidence="3">Uncharacterized protein</fullName>
    </submittedName>
</protein>
<evidence type="ECO:0000313" key="3">
    <source>
        <dbReference type="EMBL" id="TFL07436.1"/>
    </source>
</evidence>
<keyword evidence="4" id="KW-1185">Reference proteome</keyword>
<feature type="transmembrane region" description="Helical" evidence="2">
    <location>
        <begin position="114"/>
        <end position="135"/>
    </location>
</feature>
<feature type="region of interest" description="Disordered" evidence="1">
    <location>
        <begin position="279"/>
        <end position="333"/>
    </location>
</feature>
<evidence type="ECO:0000256" key="1">
    <source>
        <dbReference type="SAM" id="MobiDB-lite"/>
    </source>
</evidence>
<dbReference type="AlphaFoldDB" id="A0A5C3QZH9"/>
<sequence length="333" mass="36594">MNNSRPPPPNQPRAGYMNRMYNRDLRPIVICLAVVTTIWAMFGAASFFRSTSIDRSQNQHGLAGFSIGVGIAYAVIAVISIFGTTAATMVRCCLTHHERLSLRFVWVIQRRTALVRLFSYGAVVSALLAAGAGLAKTVVHYTKKDALISECQNLTEGGEVVFRYGWWGPMRTHVVNPEEAERWCRNAWDRESISEIISLLIIILLAVFFTMITFAYVRQLMDPSSAANAFRAPSNQARGAGAYPNHYNPAYGNNNNQFGGYNPNGYGYNNNNAAPPYGGPGPYAVPPGAPPPEAVPPYQGKGYDLDGDDKGAKNSNPFDDFEGSGRNDRRDRD</sequence>
<proteinExistence type="predicted"/>
<keyword evidence="2" id="KW-0812">Transmembrane</keyword>
<dbReference type="STRING" id="1884261.A0A5C3QZH9"/>